<name>A0A0N4VNZ1_ENTVE</name>
<evidence type="ECO:0000256" key="1">
    <source>
        <dbReference type="SAM" id="MobiDB-lite"/>
    </source>
</evidence>
<proteinExistence type="predicted"/>
<dbReference type="EMBL" id="UXUI01012908">
    <property type="protein sequence ID" value="VDD97136.1"/>
    <property type="molecule type" value="Genomic_DNA"/>
</dbReference>
<feature type="compositionally biased region" description="Polar residues" evidence="1">
    <location>
        <begin position="31"/>
        <end position="45"/>
    </location>
</feature>
<reference evidence="5" key="1">
    <citation type="submission" date="2017-02" db="UniProtKB">
        <authorList>
            <consortium name="WormBaseParasite"/>
        </authorList>
    </citation>
    <scope>IDENTIFICATION</scope>
</reference>
<organism evidence="5">
    <name type="scientific">Enterobius vermicularis</name>
    <name type="common">Human pinworm</name>
    <dbReference type="NCBI Taxonomy" id="51028"/>
    <lineage>
        <taxon>Eukaryota</taxon>
        <taxon>Metazoa</taxon>
        <taxon>Ecdysozoa</taxon>
        <taxon>Nematoda</taxon>
        <taxon>Chromadorea</taxon>
        <taxon>Rhabditida</taxon>
        <taxon>Spirurina</taxon>
        <taxon>Oxyuridomorpha</taxon>
        <taxon>Oxyuroidea</taxon>
        <taxon>Oxyuridae</taxon>
        <taxon>Enterobius</taxon>
    </lineage>
</organism>
<keyword evidence="4" id="KW-1185">Reference proteome</keyword>
<dbReference type="WBParaSite" id="EVEC_0001271401-mRNA-1">
    <property type="protein sequence ID" value="EVEC_0001271401-mRNA-1"/>
    <property type="gene ID" value="EVEC_0001271401"/>
</dbReference>
<sequence length="219" mass="22794">MKRFLVLVVIYITGSNAFTLPAGLRPAKALGQNNEPIIPGKTSTEMPLKEPANLSIRSRMLAALSASSKETDSDVKPAAESAKNEELEQPEQPEQPPLPPPPAAVSESSTSAPLILTKGGNKKIASQPNKSAKIVIAAGAPANTLTGTDGKRSGAANFGLNTVLHTNLVDSKGRIMKGVNSVPIKVNTATDLKGSQTRHSASPVESEAEKVVPIKFGSS</sequence>
<evidence type="ECO:0000313" key="4">
    <source>
        <dbReference type="Proteomes" id="UP000274131"/>
    </source>
</evidence>
<gene>
    <name evidence="3" type="ORF">EVEC_LOCUS11887</name>
</gene>
<feature type="compositionally biased region" description="Basic and acidic residues" evidence="1">
    <location>
        <begin position="69"/>
        <end position="86"/>
    </location>
</feature>
<feature type="compositionally biased region" description="Pro residues" evidence="1">
    <location>
        <begin position="93"/>
        <end position="103"/>
    </location>
</feature>
<feature type="region of interest" description="Disordered" evidence="1">
    <location>
        <begin position="29"/>
        <end position="48"/>
    </location>
</feature>
<keyword evidence="2" id="KW-0732">Signal</keyword>
<reference evidence="3 4" key="2">
    <citation type="submission" date="2018-10" db="EMBL/GenBank/DDBJ databases">
        <authorList>
            <consortium name="Pathogen Informatics"/>
        </authorList>
    </citation>
    <scope>NUCLEOTIDE SEQUENCE [LARGE SCALE GENOMIC DNA]</scope>
</reference>
<evidence type="ECO:0000313" key="3">
    <source>
        <dbReference type="EMBL" id="VDD97136.1"/>
    </source>
</evidence>
<feature type="signal peptide" evidence="2">
    <location>
        <begin position="1"/>
        <end position="17"/>
    </location>
</feature>
<evidence type="ECO:0000313" key="5">
    <source>
        <dbReference type="WBParaSite" id="EVEC_0001271401-mRNA-1"/>
    </source>
</evidence>
<accession>A0A0N4VNZ1</accession>
<dbReference type="OrthoDB" id="5842817at2759"/>
<dbReference type="AlphaFoldDB" id="A0A0N4VNZ1"/>
<evidence type="ECO:0000256" key="2">
    <source>
        <dbReference type="SAM" id="SignalP"/>
    </source>
</evidence>
<dbReference type="Proteomes" id="UP000274131">
    <property type="component" value="Unassembled WGS sequence"/>
</dbReference>
<feature type="chain" id="PRO_5043123150" evidence="2">
    <location>
        <begin position="18"/>
        <end position="219"/>
    </location>
</feature>
<protein>
    <submittedName>
        <fullName evidence="5">WH2 domain-containing protein</fullName>
    </submittedName>
</protein>
<feature type="region of interest" description="Disordered" evidence="1">
    <location>
        <begin position="65"/>
        <end position="110"/>
    </location>
</feature>
<dbReference type="STRING" id="51028.A0A0N4VNZ1"/>